<name>A0A8D8V8F3_9HEMI</name>
<reference evidence="1" key="1">
    <citation type="submission" date="2021-05" db="EMBL/GenBank/DDBJ databases">
        <authorList>
            <person name="Alioto T."/>
            <person name="Alioto T."/>
            <person name="Gomez Garrido J."/>
        </authorList>
    </citation>
    <scope>NUCLEOTIDE SEQUENCE</scope>
</reference>
<evidence type="ECO:0000313" key="1">
    <source>
        <dbReference type="EMBL" id="CAG6720910.1"/>
    </source>
</evidence>
<proteinExistence type="predicted"/>
<protein>
    <submittedName>
        <fullName evidence="1">Uncharacterized protein</fullName>
    </submittedName>
</protein>
<dbReference type="AlphaFoldDB" id="A0A8D8V8F3"/>
<sequence>MNIAEPNSKILAQQVIVYRYFFLLVYFLQSTDFKNWSLYLQNSQNLLSSTFFPRTLRPERTLTEFCDLEFPFFYTEKNSVSVDREAAFHKRSLASYYRVPNYHSRVQHPVKEAIFFSV</sequence>
<organism evidence="1">
    <name type="scientific">Cacopsylla melanoneura</name>
    <dbReference type="NCBI Taxonomy" id="428564"/>
    <lineage>
        <taxon>Eukaryota</taxon>
        <taxon>Metazoa</taxon>
        <taxon>Ecdysozoa</taxon>
        <taxon>Arthropoda</taxon>
        <taxon>Hexapoda</taxon>
        <taxon>Insecta</taxon>
        <taxon>Pterygota</taxon>
        <taxon>Neoptera</taxon>
        <taxon>Paraneoptera</taxon>
        <taxon>Hemiptera</taxon>
        <taxon>Sternorrhyncha</taxon>
        <taxon>Psylloidea</taxon>
        <taxon>Psyllidae</taxon>
        <taxon>Psyllinae</taxon>
        <taxon>Cacopsylla</taxon>
    </lineage>
</organism>
<dbReference type="EMBL" id="HBUF01361321">
    <property type="protein sequence ID" value="CAG6720910.1"/>
    <property type="molecule type" value="Transcribed_RNA"/>
</dbReference>
<accession>A0A8D8V8F3</accession>